<organism evidence="3 4">
    <name type="scientific">Pseudomonas syringae pv. primulae</name>
    <dbReference type="NCBI Taxonomy" id="251707"/>
    <lineage>
        <taxon>Bacteria</taxon>
        <taxon>Pseudomonadati</taxon>
        <taxon>Pseudomonadota</taxon>
        <taxon>Gammaproteobacteria</taxon>
        <taxon>Pseudomonadales</taxon>
        <taxon>Pseudomonadaceae</taxon>
        <taxon>Pseudomonas</taxon>
    </lineage>
</organism>
<dbReference type="Proteomes" id="UP000276615">
    <property type="component" value="Unassembled WGS sequence"/>
</dbReference>
<keyword evidence="1" id="KW-1133">Transmembrane helix</keyword>
<proteinExistence type="predicted"/>
<feature type="transmembrane region" description="Helical" evidence="1">
    <location>
        <begin position="105"/>
        <end position="124"/>
    </location>
</feature>
<evidence type="ECO:0000256" key="1">
    <source>
        <dbReference type="SAM" id="Phobius"/>
    </source>
</evidence>
<protein>
    <submittedName>
        <fullName evidence="3">Protein II and X protein</fullName>
    </submittedName>
</protein>
<evidence type="ECO:0000313" key="3">
    <source>
        <dbReference type="EMBL" id="RMR10225.1"/>
    </source>
</evidence>
<dbReference type="InterPro" id="IPR046513">
    <property type="entry name" value="DUF6691"/>
</dbReference>
<keyword evidence="1" id="KW-0812">Transmembrane</keyword>
<dbReference type="AlphaFoldDB" id="A0A3M5TAD8"/>
<dbReference type="EMBL" id="RBPY01000190">
    <property type="protein sequence ID" value="RMO68496.1"/>
    <property type="molecule type" value="Genomic_DNA"/>
</dbReference>
<feature type="transmembrane region" description="Helical" evidence="1">
    <location>
        <begin position="67"/>
        <end position="85"/>
    </location>
</feature>
<gene>
    <name evidence="3" type="ORF">ALP92_101687</name>
    <name evidence="2" type="ORF">ALQ36_101614</name>
</gene>
<feature type="transmembrane region" description="Helical" evidence="1">
    <location>
        <begin position="179"/>
        <end position="196"/>
    </location>
</feature>
<evidence type="ECO:0000313" key="2">
    <source>
        <dbReference type="EMBL" id="RMO68496.1"/>
    </source>
</evidence>
<dbReference type="Proteomes" id="UP000281350">
    <property type="component" value="Unassembled WGS sequence"/>
</dbReference>
<comment type="caution">
    <text evidence="3">The sequence shown here is derived from an EMBL/GenBank/DDBJ whole genome shotgun (WGS) entry which is preliminary data.</text>
</comment>
<dbReference type="EMBL" id="RBRQ01000162">
    <property type="protein sequence ID" value="RMR10225.1"/>
    <property type="molecule type" value="Genomic_DNA"/>
</dbReference>
<name>A0A3M5TAD8_9PSED</name>
<accession>A0A3M5TAD8</accession>
<sequence>MAQLGYRRSTRRPGVPLRFGLHKWSWRVWDISIIYSLHRCNGMFYDCRICNCVLHSSCAGRLKMIKLTAFFAGLIFGLGLLLAGMTNPKKVLAFLDVAGVWDPSLALVMGGAIAVAVIPLNWARKNKQSLLGAPIQLPVKSELDARLIGGSLVFGTGWGIAGICPGPAFAILLTGHWKVLVFLLAMLAGMYMFSVLERRRMS</sequence>
<evidence type="ECO:0000313" key="5">
    <source>
        <dbReference type="Proteomes" id="UP000281350"/>
    </source>
</evidence>
<reference evidence="4 5" key="1">
    <citation type="submission" date="2018-08" db="EMBL/GenBank/DDBJ databases">
        <title>Recombination of ecologically and evolutionarily significant loci maintains genetic cohesion in the Pseudomonas syringae species complex.</title>
        <authorList>
            <person name="Dillon M."/>
            <person name="Thakur S."/>
            <person name="Almeida R.N.D."/>
            <person name="Weir B.S."/>
            <person name="Guttman D.S."/>
        </authorList>
    </citation>
    <scope>NUCLEOTIDE SEQUENCE [LARGE SCALE GENOMIC DNA]</scope>
    <source>
        <strain evidence="2 5">ICMP 2732</strain>
        <strain evidence="3 4">ICMP 8670</strain>
    </source>
</reference>
<feature type="transmembrane region" description="Helical" evidence="1">
    <location>
        <begin position="145"/>
        <end position="173"/>
    </location>
</feature>
<evidence type="ECO:0000313" key="4">
    <source>
        <dbReference type="Proteomes" id="UP000276615"/>
    </source>
</evidence>
<keyword evidence="1" id="KW-0472">Membrane</keyword>
<dbReference type="Pfam" id="PF20398">
    <property type="entry name" value="DUF6691"/>
    <property type="match status" value="1"/>
</dbReference>